<sequence length="271" mass="30148">MNRVNRFHSAEQHGSSVCGVEAMTLLSNHQFPRHSHDQFGIGVMAFGAQRSWSSIGHVEASAGDVIMVNPGEMHDGYTQHGEKRGWRMLYLSPALFANAIEDEFSRTVDIVLPVVRDPVLVNHFSGLFSCVTDRNSDPIEREGRLVQILTYIARQHAMDEQRPRVFTPPCVAKAMERIDSAPQIPVSLAELAALSGISRFQLLRGFARETGATPHAYLVQRRIRLVRQLLTAGQTLSEAALQAGFADQSHMTRAFVRQFGISPGRYREAIA</sequence>
<keyword evidence="2 5" id="KW-0238">DNA-binding</keyword>
<dbReference type="InterPro" id="IPR050204">
    <property type="entry name" value="AraC_XylS_family_regulators"/>
</dbReference>
<dbReference type="PANTHER" id="PTHR46796">
    <property type="entry name" value="HTH-TYPE TRANSCRIPTIONAL ACTIVATOR RHAS-RELATED"/>
    <property type="match status" value="1"/>
</dbReference>
<feature type="domain" description="HTH araC/xylS-type" evidence="4">
    <location>
        <begin position="172"/>
        <end position="269"/>
    </location>
</feature>
<evidence type="ECO:0000313" key="5">
    <source>
        <dbReference type="EMBL" id="MBB5060422.1"/>
    </source>
</evidence>
<dbReference type="SUPFAM" id="SSF51215">
    <property type="entry name" value="Regulatory protein AraC"/>
    <property type="match status" value="1"/>
</dbReference>
<reference evidence="5 6" key="1">
    <citation type="submission" date="2020-08" db="EMBL/GenBank/DDBJ databases">
        <title>Genomic Encyclopedia of Type Strains, Phase IV (KMG-V): Genome sequencing to study the core and pangenomes of soil and plant-associated prokaryotes.</title>
        <authorList>
            <person name="Whitman W."/>
        </authorList>
    </citation>
    <scope>NUCLEOTIDE SEQUENCE [LARGE SCALE GENOMIC DNA]</scope>
    <source>
        <strain evidence="5 6">M8UP14</strain>
    </source>
</reference>
<keyword evidence="5" id="KW-0560">Oxidoreductase</keyword>
<dbReference type="Pfam" id="PF12833">
    <property type="entry name" value="HTH_18"/>
    <property type="match status" value="1"/>
</dbReference>
<dbReference type="Proteomes" id="UP000540989">
    <property type="component" value="Unassembled WGS sequence"/>
</dbReference>
<dbReference type="AlphaFoldDB" id="A0A7W8E686"/>
<dbReference type="SUPFAM" id="SSF46689">
    <property type="entry name" value="Homeodomain-like"/>
    <property type="match status" value="2"/>
</dbReference>
<protein>
    <submittedName>
        <fullName evidence="5">AraC-like DNA-binding protein/quercetin dioxygenase-like cupin family protein</fullName>
    </submittedName>
</protein>
<name>A0A7W8E686_9BACT</name>
<evidence type="ECO:0000256" key="1">
    <source>
        <dbReference type="ARBA" id="ARBA00023015"/>
    </source>
</evidence>
<keyword evidence="5" id="KW-0223">Dioxygenase</keyword>
<dbReference type="Pfam" id="PF02311">
    <property type="entry name" value="AraC_binding"/>
    <property type="match status" value="1"/>
</dbReference>
<keyword evidence="1" id="KW-0805">Transcription regulation</keyword>
<evidence type="ECO:0000259" key="4">
    <source>
        <dbReference type="PROSITE" id="PS01124"/>
    </source>
</evidence>
<dbReference type="RefSeq" id="WP_184222720.1">
    <property type="nucleotide sequence ID" value="NZ_JACHIP010000013.1"/>
</dbReference>
<dbReference type="InterPro" id="IPR037923">
    <property type="entry name" value="HTH-like"/>
</dbReference>
<dbReference type="PANTHER" id="PTHR46796:SF2">
    <property type="entry name" value="TRANSCRIPTIONAL REGULATORY PROTEIN"/>
    <property type="match status" value="1"/>
</dbReference>
<dbReference type="GO" id="GO:0051213">
    <property type="term" value="F:dioxygenase activity"/>
    <property type="evidence" value="ECO:0007669"/>
    <property type="project" value="UniProtKB-KW"/>
</dbReference>
<dbReference type="InterPro" id="IPR003313">
    <property type="entry name" value="AraC-bd"/>
</dbReference>
<comment type="caution">
    <text evidence="5">The sequence shown here is derived from an EMBL/GenBank/DDBJ whole genome shotgun (WGS) entry which is preliminary data.</text>
</comment>
<dbReference type="PROSITE" id="PS01124">
    <property type="entry name" value="HTH_ARAC_FAMILY_2"/>
    <property type="match status" value="1"/>
</dbReference>
<dbReference type="GO" id="GO:0043565">
    <property type="term" value="F:sequence-specific DNA binding"/>
    <property type="evidence" value="ECO:0007669"/>
    <property type="project" value="InterPro"/>
</dbReference>
<evidence type="ECO:0000256" key="2">
    <source>
        <dbReference type="ARBA" id="ARBA00023125"/>
    </source>
</evidence>
<keyword evidence="6" id="KW-1185">Reference proteome</keyword>
<dbReference type="GO" id="GO:0003700">
    <property type="term" value="F:DNA-binding transcription factor activity"/>
    <property type="evidence" value="ECO:0007669"/>
    <property type="project" value="InterPro"/>
</dbReference>
<evidence type="ECO:0000256" key="3">
    <source>
        <dbReference type="ARBA" id="ARBA00023163"/>
    </source>
</evidence>
<dbReference type="InterPro" id="IPR018060">
    <property type="entry name" value="HTH_AraC"/>
</dbReference>
<keyword evidence="3" id="KW-0804">Transcription</keyword>
<accession>A0A7W8E686</accession>
<dbReference type="InterPro" id="IPR009057">
    <property type="entry name" value="Homeodomain-like_sf"/>
</dbReference>
<dbReference type="SMART" id="SM00342">
    <property type="entry name" value="HTH_ARAC"/>
    <property type="match status" value="1"/>
</dbReference>
<evidence type="ECO:0000313" key="6">
    <source>
        <dbReference type="Proteomes" id="UP000540989"/>
    </source>
</evidence>
<dbReference type="EMBL" id="JACHIP010000013">
    <property type="protein sequence ID" value="MBB5060422.1"/>
    <property type="molecule type" value="Genomic_DNA"/>
</dbReference>
<dbReference type="Gene3D" id="1.10.10.60">
    <property type="entry name" value="Homeodomain-like"/>
    <property type="match status" value="2"/>
</dbReference>
<gene>
    <name evidence="5" type="ORF">HDF16_005158</name>
</gene>
<organism evidence="5 6">
    <name type="scientific">Granulicella aggregans</name>
    <dbReference type="NCBI Taxonomy" id="474949"/>
    <lineage>
        <taxon>Bacteria</taxon>
        <taxon>Pseudomonadati</taxon>
        <taxon>Acidobacteriota</taxon>
        <taxon>Terriglobia</taxon>
        <taxon>Terriglobales</taxon>
        <taxon>Acidobacteriaceae</taxon>
        <taxon>Granulicella</taxon>
    </lineage>
</organism>
<proteinExistence type="predicted"/>